<sequence length="417" mass="48119">MSRGIASEFQRLFGQVDELKRQGRRVGQVLELRSGQRRLYYLISKEKSYQKPTYRIVWEALLDLREKLLTADVLKQAIPRLACGRDGLDWRLIRNMLQALFNIIGGSQNNFVQSVVITCQVEVLRKRHLMQIYGNINEQAPKPTRNMVSKGKRNKYELSSSEDESIEDHCDDPGYVPNMDIKTTTRTSTRGRKPKCFTKNAMMARENRLKKKMYISKLEQDVDLLRKENKNLTAVVDNQSMLISDLRKEVKYLKSVIANSSDIGCLIRAINQNTSLPLRTSLDKKLCQPTGHTPNPIQTVEKQIMHPWEEKPVYPCYPTPEDDSHSLCSEQKIDDTLTSDLFDLEFPIEMPDEDLLKDLTFDEKNVPMMDEHNYTNNNDKDSVEEDNVGVCLHVNKHRVSLEFCPTCSENASQVWNS</sequence>
<dbReference type="EMBL" id="CAACVG010006265">
    <property type="protein sequence ID" value="VEN40048.1"/>
    <property type="molecule type" value="Genomic_DNA"/>
</dbReference>
<dbReference type="Gene3D" id="3.40.220.10">
    <property type="entry name" value="Leucine Aminopeptidase, subunit E, domain 1"/>
    <property type="match status" value="1"/>
</dbReference>
<dbReference type="SUPFAM" id="SSF57959">
    <property type="entry name" value="Leucine zipper domain"/>
    <property type="match status" value="1"/>
</dbReference>
<feature type="domain" description="BZIP" evidence="1">
    <location>
        <begin position="198"/>
        <end position="251"/>
    </location>
</feature>
<dbReference type="GO" id="GO:0003700">
    <property type="term" value="F:DNA-binding transcription factor activity"/>
    <property type="evidence" value="ECO:0007669"/>
    <property type="project" value="InterPro"/>
</dbReference>
<protein>
    <recommendedName>
        <fullName evidence="1">BZIP domain-containing protein</fullName>
    </recommendedName>
</protein>
<dbReference type="PANTHER" id="PTHR12521">
    <property type="entry name" value="PROTEIN C6ORF130"/>
    <property type="match status" value="1"/>
</dbReference>
<dbReference type="InterPro" id="IPR043472">
    <property type="entry name" value="Macro_dom-like"/>
</dbReference>
<gene>
    <name evidence="2" type="ORF">CALMAC_LOCUS4349</name>
</gene>
<dbReference type="OrthoDB" id="6606299at2759"/>
<keyword evidence="3" id="KW-1185">Reference proteome</keyword>
<dbReference type="SUPFAM" id="SSF52949">
    <property type="entry name" value="Macro domain-like"/>
    <property type="match status" value="1"/>
</dbReference>
<accession>A0A653BWP2</accession>
<proteinExistence type="predicted"/>
<reference evidence="2 3" key="1">
    <citation type="submission" date="2019-01" db="EMBL/GenBank/DDBJ databases">
        <authorList>
            <person name="Sayadi A."/>
        </authorList>
    </citation>
    <scope>NUCLEOTIDE SEQUENCE [LARGE SCALE GENOMIC DNA]</scope>
</reference>
<dbReference type="Gene3D" id="1.20.5.170">
    <property type="match status" value="1"/>
</dbReference>
<dbReference type="PANTHER" id="PTHR12521:SF0">
    <property type="entry name" value="ADP-RIBOSE GLYCOHYDROLASE OARD1"/>
    <property type="match status" value="1"/>
</dbReference>
<dbReference type="InterPro" id="IPR046347">
    <property type="entry name" value="bZIP_sf"/>
</dbReference>
<evidence type="ECO:0000313" key="2">
    <source>
        <dbReference type="EMBL" id="VEN40048.1"/>
    </source>
</evidence>
<dbReference type="Pfam" id="PF00170">
    <property type="entry name" value="bZIP_1"/>
    <property type="match status" value="1"/>
</dbReference>
<dbReference type="AlphaFoldDB" id="A0A653BWP2"/>
<name>A0A653BWP2_CALMS</name>
<dbReference type="InterPro" id="IPR050892">
    <property type="entry name" value="ADP-ribose_metab_enzymes"/>
</dbReference>
<organism evidence="2 3">
    <name type="scientific">Callosobruchus maculatus</name>
    <name type="common">Southern cowpea weevil</name>
    <name type="synonym">Pulse bruchid</name>
    <dbReference type="NCBI Taxonomy" id="64391"/>
    <lineage>
        <taxon>Eukaryota</taxon>
        <taxon>Metazoa</taxon>
        <taxon>Ecdysozoa</taxon>
        <taxon>Arthropoda</taxon>
        <taxon>Hexapoda</taxon>
        <taxon>Insecta</taxon>
        <taxon>Pterygota</taxon>
        <taxon>Neoptera</taxon>
        <taxon>Endopterygota</taxon>
        <taxon>Coleoptera</taxon>
        <taxon>Polyphaga</taxon>
        <taxon>Cucujiformia</taxon>
        <taxon>Chrysomeloidea</taxon>
        <taxon>Chrysomelidae</taxon>
        <taxon>Bruchinae</taxon>
        <taxon>Bruchini</taxon>
        <taxon>Callosobruchus</taxon>
    </lineage>
</organism>
<evidence type="ECO:0000259" key="1">
    <source>
        <dbReference type="Pfam" id="PF00170"/>
    </source>
</evidence>
<dbReference type="InterPro" id="IPR004827">
    <property type="entry name" value="bZIP"/>
</dbReference>
<dbReference type="GO" id="GO:0005634">
    <property type="term" value="C:nucleus"/>
    <property type="evidence" value="ECO:0007669"/>
    <property type="project" value="UniProtKB-ARBA"/>
</dbReference>
<dbReference type="Proteomes" id="UP000410492">
    <property type="component" value="Unassembled WGS sequence"/>
</dbReference>
<dbReference type="GO" id="GO:0140291">
    <property type="term" value="P:peptidyl-glutamate ADP-deribosylation"/>
    <property type="evidence" value="ECO:0007669"/>
    <property type="project" value="TreeGrafter"/>
</dbReference>
<evidence type="ECO:0000313" key="3">
    <source>
        <dbReference type="Proteomes" id="UP000410492"/>
    </source>
</evidence>